<dbReference type="KEGG" id="ppel:H6H00_04725"/>
<keyword evidence="7" id="KW-0003">3Fe-4S</keyword>
<evidence type="ECO:0000256" key="3">
    <source>
        <dbReference type="ARBA" id="ARBA00022723"/>
    </source>
</evidence>
<comment type="function">
    <text evidence="8">Ferredoxins are iron-sulfur proteins that transfer electrons in a wide variety of metabolic reactions.</text>
</comment>
<keyword evidence="2 8" id="KW-0813">Transport</keyword>
<gene>
    <name evidence="10" type="ORF">H6H00_04725</name>
</gene>
<dbReference type="PANTHER" id="PTHR36923:SF3">
    <property type="entry name" value="FERREDOXIN"/>
    <property type="match status" value="1"/>
</dbReference>
<dbReference type="InterPro" id="IPR017896">
    <property type="entry name" value="4Fe4S_Fe-S-bd"/>
</dbReference>
<dbReference type="GO" id="GO:0005506">
    <property type="term" value="F:iron ion binding"/>
    <property type="evidence" value="ECO:0007669"/>
    <property type="project" value="UniProtKB-UniRule"/>
</dbReference>
<keyword evidence="5 8" id="KW-0408">Iron</keyword>
<keyword evidence="3 8" id="KW-0479">Metal-binding</keyword>
<dbReference type="EMBL" id="CP060131">
    <property type="protein sequence ID" value="QNG53305.1"/>
    <property type="molecule type" value="Genomic_DNA"/>
</dbReference>
<evidence type="ECO:0000256" key="5">
    <source>
        <dbReference type="ARBA" id="ARBA00023004"/>
    </source>
</evidence>
<sequence>MKAYVDSTQCSGYGTCAEACPSVFSLDEWGYAATEADGAVPADAEEQVRVAAAGCPEKAIRYED</sequence>
<keyword evidence="6 8" id="KW-0411">Iron-sulfur</keyword>
<reference evidence="10 11" key="1">
    <citation type="submission" date="2020-08" db="EMBL/GenBank/DDBJ databases">
        <authorList>
            <person name="Mo P."/>
        </authorList>
    </citation>
    <scope>NUCLEOTIDE SEQUENCE [LARGE SCALE GENOMIC DNA]</scope>
    <source>
        <strain evidence="10 11">CGMCC 4.1532</strain>
    </source>
</reference>
<evidence type="ECO:0000256" key="1">
    <source>
        <dbReference type="ARBA" id="ARBA00001927"/>
    </source>
</evidence>
<keyword evidence="11" id="KW-1185">Reference proteome</keyword>
<dbReference type="InterPro" id="IPR051269">
    <property type="entry name" value="Fe-S_cluster_ET"/>
</dbReference>
<evidence type="ECO:0000313" key="11">
    <source>
        <dbReference type="Proteomes" id="UP000515728"/>
    </source>
</evidence>
<evidence type="ECO:0000256" key="4">
    <source>
        <dbReference type="ARBA" id="ARBA00022982"/>
    </source>
</evidence>
<dbReference type="PRINTS" id="PR00352">
    <property type="entry name" value="3FE4SFRDOXIN"/>
</dbReference>
<protein>
    <recommendedName>
        <fullName evidence="8">Ferredoxin</fullName>
    </recommendedName>
</protein>
<dbReference type="GO" id="GO:0051538">
    <property type="term" value="F:3 iron, 4 sulfur cluster binding"/>
    <property type="evidence" value="ECO:0007669"/>
    <property type="project" value="UniProtKB-KW"/>
</dbReference>
<dbReference type="PROSITE" id="PS51379">
    <property type="entry name" value="4FE4S_FER_2"/>
    <property type="match status" value="1"/>
</dbReference>
<evidence type="ECO:0000313" key="10">
    <source>
        <dbReference type="EMBL" id="QNG53305.1"/>
    </source>
</evidence>
<dbReference type="Gene3D" id="3.30.70.20">
    <property type="match status" value="1"/>
</dbReference>
<name>A0A7G7MKJ4_9PSEU</name>
<accession>A0A7G7MKJ4</accession>
<evidence type="ECO:0000259" key="9">
    <source>
        <dbReference type="PROSITE" id="PS51379"/>
    </source>
</evidence>
<dbReference type="InterPro" id="IPR001080">
    <property type="entry name" value="3Fe4S_ferredoxin"/>
</dbReference>
<keyword evidence="4 8" id="KW-0249">Electron transport</keyword>
<organism evidence="10 11">
    <name type="scientific">Pseudonocardia petroleophila</name>
    <dbReference type="NCBI Taxonomy" id="37331"/>
    <lineage>
        <taxon>Bacteria</taxon>
        <taxon>Bacillati</taxon>
        <taxon>Actinomycetota</taxon>
        <taxon>Actinomycetes</taxon>
        <taxon>Pseudonocardiales</taxon>
        <taxon>Pseudonocardiaceae</taxon>
        <taxon>Pseudonocardia</taxon>
    </lineage>
</organism>
<evidence type="ECO:0000256" key="8">
    <source>
        <dbReference type="RuleBase" id="RU368020"/>
    </source>
</evidence>
<evidence type="ECO:0000256" key="7">
    <source>
        <dbReference type="ARBA" id="ARBA00023291"/>
    </source>
</evidence>
<feature type="domain" description="4Fe-4S ferredoxin-type" evidence="9">
    <location>
        <begin position="1"/>
        <end position="29"/>
    </location>
</feature>
<proteinExistence type="predicted"/>
<dbReference type="Pfam" id="PF13459">
    <property type="entry name" value="Fer4_15"/>
    <property type="match status" value="1"/>
</dbReference>
<dbReference type="GO" id="GO:0009055">
    <property type="term" value="F:electron transfer activity"/>
    <property type="evidence" value="ECO:0007669"/>
    <property type="project" value="UniProtKB-UniRule"/>
</dbReference>
<dbReference type="PANTHER" id="PTHR36923">
    <property type="entry name" value="FERREDOXIN"/>
    <property type="match status" value="1"/>
</dbReference>
<evidence type="ECO:0000256" key="2">
    <source>
        <dbReference type="ARBA" id="ARBA00022448"/>
    </source>
</evidence>
<comment type="cofactor">
    <cofactor evidence="1">
        <name>[3Fe-4S] cluster</name>
        <dbReference type="ChEBI" id="CHEBI:21137"/>
    </cofactor>
</comment>
<dbReference type="AlphaFoldDB" id="A0A7G7MKJ4"/>
<dbReference type="RefSeq" id="WP_185720133.1">
    <property type="nucleotide sequence ID" value="NZ_BAAAWI010000002.1"/>
</dbReference>
<evidence type="ECO:0000256" key="6">
    <source>
        <dbReference type="ARBA" id="ARBA00023014"/>
    </source>
</evidence>
<dbReference type="SUPFAM" id="SSF54862">
    <property type="entry name" value="4Fe-4S ferredoxins"/>
    <property type="match status" value="1"/>
</dbReference>
<dbReference type="Proteomes" id="UP000515728">
    <property type="component" value="Chromosome"/>
</dbReference>